<dbReference type="PROSITE" id="PS50905">
    <property type="entry name" value="FERRITIN_LIKE"/>
    <property type="match status" value="1"/>
</dbReference>
<dbReference type="PANTHER" id="PTHR11431:SF54">
    <property type="entry name" value="FERRITIN"/>
    <property type="match status" value="1"/>
</dbReference>
<evidence type="ECO:0000256" key="9">
    <source>
        <dbReference type="RuleBase" id="RU361145"/>
    </source>
</evidence>
<dbReference type="GO" id="GO:0004322">
    <property type="term" value="F:ferroxidase activity"/>
    <property type="evidence" value="ECO:0007669"/>
    <property type="project" value="UniProtKB-EC"/>
</dbReference>
<dbReference type="InterPro" id="IPR009040">
    <property type="entry name" value="Ferritin-like_diiron"/>
</dbReference>
<feature type="domain" description="Ferritin-like diiron" evidence="10">
    <location>
        <begin position="7"/>
        <end position="154"/>
    </location>
</feature>
<accession>A0A8D0BNU4</accession>
<dbReference type="CDD" id="cd01056">
    <property type="entry name" value="Euk_Ferritin"/>
    <property type="match status" value="1"/>
</dbReference>
<comment type="catalytic activity">
    <reaction evidence="7">
        <text>4 Fe(2+) + O2 + 4 H(+) = 4 Fe(3+) + 2 H2O</text>
        <dbReference type="Rhea" id="RHEA:11148"/>
        <dbReference type="ChEBI" id="CHEBI:15377"/>
        <dbReference type="ChEBI" id="CHEBI:15378"/>
        <dbReference type="ChEBI" id="CHEBI:15379"/>
        <dbReference type="ChEBI" id="CHEBI:29033"/>
        <dbReference type="ChEBI" id="CHEBI:29034"/>
        <dbReference type="EC" id="1.16.3.1"/>
    </reaction>
</comment>
<name>A0A8D0BNU4_SALMN</name>
<feature type="binding site" evidence="8">
    <location>
        <position position="24"/>
    </location>
    <ligand>
        <name>Fe cation</name>
        <dbReference type="ChEBI" id="CHEBI:24875"/>
        <label>1</label>
    </ligand>
</feature>
<dbReference type="AlphaFoldDB" id="A0A8D0BNU4"/>
<evidence type="ECO:0000313" key="11">
    <source>
        <dbReference type="Ensembl" id="ENSSMRP00000010799.1"/>
    </source>
</evidence>
<dbReference type="InterPro" id="IPR009078">
    <property type="entry name" value="Ferritin-like_SF"/>
</dbReference>
<feature type="binding site" evidence="8">
    <location>
        <position position="104"/>
    </location>
    <ligand>
        <name>Fe cation</name>
        <dbReference type="ChEBI" id="CHEBI:24875"/>
        <label>1</label>
    </ligand>
</feature>
<reference evidence="11" key="2">
    <citation type="submission" date="2025-09" db="UniProtKB">
        <authorList>
            <consortium name="Ensembl"/>
        </authorList>
    </citation>
    <scope>IDENTIFICATION</scope>
</reference>
<dbReference type="GO" id="GO:0008199">
    <property type="term" value="F:ferric iron binding"/>
    <property type="evidence" value="ECO:0007669"/>
    <property type="project" value="InterPro"/>
</dbReference>
<dbReference type="GeneTree" id="ENSGT00950000182841"/>
<evidence type="ECO:0000256" key="7">
    <source>
        <dbReference type="ARBA" id="ARBA00047990"/>
    </source>
</evidence>
<evidence type="ECO:0000313" key="12">
    <source>
        <dbReference type="Proteomes" id="UP000694421"/>
    </source>
</evidence>
<protein>
    <recommendedName>
        <fullName evidence="9">Ferritin</fullName>
    </recommendedName>
</protein>
<feature type="binding site" evidence="8">
    <location>
        <position position="59"/>
    </location>
    <ligand>
        <name>Fe cation</name>
        <dbReference type="ChEBI" id="CHEBI:24875"/>
        <label>1</label>
    </ligand>
</feature>
<sequence>MASQVRQNFHTECEAAINQLVNLELYASYVYLSMSSHFDRDDVALCHVARFLKEQSHEERDHAEKFMRYQNKRGGRIVLKDIKKPEKDEWGNTLDALQRALQLEKEVNQALLPGSPFPGCVHFWQHFLFNHQEGEPVSQNSGPWAFCTQPTVPD</sequence>
<evidence type="ECO:0000259" key="10">
    <source>
        <dbReference type="PROSITE" id="PS50905"/>
    </source>
</evidence>
<dbReference type="GO" id="GO:0005737">
    <property type="term" value="C:cytoplasm"/>
    <property type="evidence" value="ECO:0007669"/>
    <property type="project" value="TreeGrafter"/>
</dbReference>
<evidence type="ECO:0000256" key="8">
    <source>
        <dbReference type="PIRSR" id="PIRSR601519-1"/>
    </source>
</evidence>
<comment type="function">
    <text evidence="6">Stores iron in a soluble, non-toxic, readily available form. Important for iron homeostasis. Has ferroxidase activity. Iron is taken up in the ferrous form and deposited as ferric hydroxides after oxidation.</text>
</comment>
<dbReference type="Gene3D" id="1.20.1260.10">
    <property type="match status" value="1"/>
</dbReference>
<comment type="similarity">
    <text evidence="1 9">Belongs to the ferritin family.</text>
</comment>
<dbReference type="InterPro" id="IPR008331">
    <property type="entry name" value="Ferritin_DPS_dom"/>
</dbReference>
<evidence type="ECO:0000256" key="2">
    <source>
        <dbReference type="ARBA" id="ARBA00022434"/>
    </source>
</evidence>
<comment type="function">
    <text evidence="9">Stores iron in a soluble, non-toxic, readily available form. Important for iron homeostasis. Iron is taken up in the ferrous form and deposited as ferric hydroxides after oxidation.</text>
</comment>
<reference evidence="11" key="1">
    <citation type="submission" date="2025-08" db="UniProtKB">
        <authorList>
            <consortium name="Ensembl"/>
        </authorList>
    </citation>
    <scope>IDENTIFICATION</scope>
</reference>
<keyword evidence="3 8" id="KW-0479">Metal-binding</keyword>
<dbReference type="Proteomes" id="UP000694421">
    <property type="component" value="Unplaced"/>
</dbReference>
<dbReference type="InterPro" id="IPR001519">
    <property type="entry name" value="Ferritin"/>
</dbReference>
<keyword evidence="12" id="KW-1185">Reference proteome</keyword>
<dbReference type="FunFam" id="1.20.1260.10:FF:000002">
    <property type="entry name" value="Ferritin, mitochondrial"/>
    <property type="match status" value="1"/>
</dbReference>
<organism evidence="11 12">
    <name type="scientific">Salvator merianae</name>
    <name type="common">Argentine black and white tegu</name>
    <name type="synonym">Tupinambis merianae</name>
    <dbReference type="NCBI Taxonomy" id="96440"/>
    <lineage>
        <taxon>Eukaryota</taxon>
        <taxon>Metazoa</taxon>
        <taxon>Chordata</taxon>
        <taxon>Craniata</taxon>
        <taxon>Vertebrata</taxon>
        <taxon>Euteleostomi</taxon>
        <taxon>Lepidosauria</taxon>
        <taxon>Squamata</taxon>
        <taxon>Bifurcata</taxon>
        <taxon>Unidentata</taxon>
        <taxon>Episquamata</taxon>
        <taxon>Laterata</taxon>
        <taxon>Teiioidea</taxon>
        <taxon>Teiidae</taxon>
        <taxon>Salvator</taxon>
    </lineage>
</organism>
<evidence type="ECO:0000256" key="4">
    <source>
        <dbReference type="ARBA" id="ARBA00023002"/>
    </source>
</evidence>
<feature type="binding site" evidence="8">
    <location>
        <position position="62"/>
    </location>
    <ligand>
        <name>Fe cation</name>
        <dbReference type="ChEBI" id="CHEBI:24875"/>
        <label>1</label>
    </ligand>
</feature>
<dbReference type="Ensembl" id="ENSSMRT00000012586.1">
    <property type="protein sequence ID" value="ENSSMRP00000010799.1"/>
    <property type="gene ID" value="ENSSMRG00000008527.1"/>
</dbReference>
<dbReference type="SUPFAM" id="SSF47240">
    <property type="entry name" value="Ferritin-like"/>
    <property type="match status" value="1"/>
</dbReference>
<evidence type="ECO:0000256" key="6">
    <source>
        <dbReference type="ARBA" id="ARBA00025111"/>
    </source>
</evidence>
<keyword evidence="4" id="KW-0560">Oxidoreductase</keyword>
<keyword evidence="2 9" id="KW-0409">Iron storage</keyword>
<evidence type="ECO:0000256" key="5">
    <source>
        <dbReference type="ARBA" id="ARBA00023004"/>
    </source>
</evidence>
<dbReference type="GO" id="GO:0008198">
    <property type="term" value="F:ferrous iron binding"/>
    <property type="evidence" value="ECO:0007669"/>
    <property type="project" value="TreeGrafter"/>
</dbReference>
<keyword evidence="5 8" id="KW-0408">Iron</keyword>
<evidence type="ECO:0000256" key="1">
    <source>
        <dbReference type="ARBA" id="ARBA00007513"/>
    </source>
</evidence>
<dbReference type="InterPro" id="IPR012347">
    <property type="entry name" value="Ferritin-like"/>
</dbReference>
<proteinExistence type="inferred from homology"/>
<evidence type="ECO:0000256" key="3">
    <source>
        <dbReference type="ARBA" id="ARBA00022723"/>
    </source>
</evidence>
<dbReference type="GO" id="GO:0006826">
    <property type="term" value="P:iron ion transport"/>
    <property type="evidence" value="ECO:0007669"/>
    <property type="project" value="InterPro"/>
</dbReference>
<dbReference type="PANTHER" id="PTHR11431">
    <property type="entry name" value="FERRITIN"/>
    <property type="match status" value="1"/>
</dbReference>
<dbReference type="GO" id="GO:0006879">
    <property type="term" value="P:intracellular iron ion homeostasis"/>
    <property type="evidence" value="ECO:0007669"/>
    <property type="project" value="UniProtKB-KW"/>
</dbReference>
<dbReference type="Pfam" id="PF00210">
    <property type="entry name" value="Ferritin"/>
    <property type="match status" value="1"/>
</dbReference>